<sequence>MWGINTVDLTPADLRLTPSLHPVEWYRWNRFRRDLQIASSVGVELVHLTSCGKLFWWELHPGASGIDFRIRRRLGDEHIEMRLNAPATYGALQAWMQSQGLADDQEPCRGPEADLGRGDEGWLTPQEHLLWGVLRAGSNIEHVGALRRLLTHFTWRYWQAVNAVIVEPPPDAPVPAGARPARYLLHRI</sequence>
<name>A0A150GKU7_GONPE</name>
<keyword evidence="2" id="KW-1185">Reference proteome</keyword>
<comment type="caution">
    <text evidence="1">The sequence shown here is derived from an EMBL/GenBank/DDBJ whole genome shotgun (WGS) entry which is preliminary data.</text>
</comment>
<dbReference type="AlphaFoldDB" id="A0A150GKU7"/>
<dbReference type="EMBL" id="LSYV01000017">
    <property type="protein sequence ID" value="KXZ50414.1"/>
    <property type="molecule type" value="Genomic_DNA"/>
</dbReference>
<evidence type="ECO:0000313" key="2">
    <source>
        <dbReference type="Proteomes" id="UP000075714"/>
    </source>
</evidence>
<proteinExistence type="predicted"/>
<protein>
    <submittedName>
        <fullName evidence="1">Uncharacterized protein</fullName>
    </submittedName>
</protein>
<organism evidence="1 2">
    <name type="scientific">Gonium pectorale</name>
    <name type="common">Green alga</name>
    <dbReference type="NCBI Taxonomy" id="33097"/>
    <lineage>
        <taxon>Eukaryota</taxon>
        <taxon>Viridiplantae</taxon>
        <taxon>Chlorophyta</taxon>
        <taxon>core chlorophytes</taxon>
        <taxon>Chlorophyceae</taxon>
        <taxon>CS clade</taxon>
        <taxon>Chlamydomonadales</taxon>
        <taxon>Volvocaceae</taxon>
        <taxon>Gonium</taxon>
    </lineage>
</organism>
<dbReference type="Proteomes" id="UP000075714">
    <property type="component" value="Unassembled WGS sequence"/>
</dbReference>
<accession>A0A150GKU7</accession>
<gene>
    <name evidence="1" type="ORF">GPECTOR_16g588</name>
</gene>
<reference evidence="2" key="1">
    <citation type="journal article" date="2016" name="Nat. Commun.">
        <title>The Gonium pectorale genome demonstrates co-option of cell cycle regulation during the evolution of multicellularity.</title>
        <authorList>
            <person name="Hanschen E.R."/>
            <person name="Marriage T.N."/>
            <person name="Ferris P.J."/>
            <person name="Hamaji T."/>
            <person name="Toyoda A."/>
            <person name="Fujiyama A."/>
            <person name="Neme R."/>
            <person name="Noguchi H."/>
            <person name="Minakuchi Y."/>
            <person name="Suzuki M."/>
            <person name="Kawai-Toyooka H."/>
            <person name="Smith D.R."/>
            <person name="Sparks H."/>
            <person name="Anderson J."/>
            <person name="Bakaric R."/>
            <person name="Luria V."/>
            <person name="Karger A."/>
            <person name="Kirschner M.W."/>
            <person name="Durand P.M."/>
            <person name="Michod R.E."/>
            <person name="Nozaki H."/>
            <person name="Olson B.J."/>
        </authorList>
    </citation>
    <scope>NUCLEOTIDE SEQUENCE [LARGE SCALE GENOMIC DNA]</scope>
    <source>
        <strain evidence="2">NIES-2863</strain>
    </source>
</reference>
<evidence type="ECO:0000313" key="1">
    <source>
        <dbReference type="EMBL" id="KXZ50414.1"/>
    </source>
</evidence>